<dbReference type="CDD" id="cd00882">
    <property type="entry name" value="Ras_like_GTPase"/>
    <property type="match status" value="1"/>
</dbReference>
<reference evidence="4" key="1">
    <citation type="submission" date="2017-06" db="EMBL/GenBank/DDBJ databases">
        <title>Genome analysis of Fimbriiglobus ruber SP5, the first member of the order Planctomycetales with confirmed chitinolytic capability.</title>
        <authorList>
            <person name="Ravin N.V."/>
            <person name="Rakitin A.L."/>
            <person name="Ivanova A.A."/>
            <person name="Beletsky A.V."/>
            <person name="Kulichevskaya I.S."/>
            <person name="Mardanov A.V."/>
            <person name="Dedysh S.N."/>
        </authorList>
    </citation>
    <scope>NUCLEOTIDE SEQUENCE [LARGE SCALE GENOMIC DNA]</scope>
    <source>
        <strain evidence="4">SP5</strain>
    </source>
</reference>
<feature type="compositionally biased region" description="Low complexity" evidence="1">
    <location>
        <begin position="596"/>
        <end position="612"/>
    </location>
</feature>
<protein>
    <submittedName>
        <fullName evidence="3">Putative ATP-binding protein</fullName>
    </submittedName>
</protein>
<keyword evidence="4" id="KW-1185">Reference proteome</keyword>
<dbReference type="SUPFAM" id="SSF52540">
    <property type="entry name" value="P-loop containing nucleoside triphosphate hydrolases"/>
    <property type="match status" value="1"/>
</dbReference>
<dbReference type="GO" id="GO:0005524">
    <property type="term" value="F:ATP binding"/>
    <property type="evidence" value="ECO:0007669"/>
    <property type="project" value="UniProtKB-KW"/>
</dbReference>
<proteinExistence type="predicted"/>
<dbReference type="Gene3D" id="3.40.50.300">
    <property type="entry name" value="P-loop containing nucleotide triphosphate hydrolases"/>
    <property type="match status" value="1"/>
</dbReference>
<organism evidence="3 4">
    <name type="scientific">Fimbriiglobus ruber</name>
    <dbReference type="NCBI Taxonomy" id="1908690"/>
    <lineage>
        <taxon>Bacteria</taxon>
        <taxon>Pseudomonadati</taxon>
        <taxon>Planctomycetota</taxon>
        <taxon>Planctomycetia</taxon>
        <taxon>Gemmatales</taxon>
        <taxon>Gemmataceae</taxon>
        <taxon>Fimbriiglobus</taxon>
    </lineage>
</organism>
<keyword evidence="3" id="KW-0547">Nucleotide-binding</keyword>
<name>A0A225DC38_9BACT</name>
<gene>
    <name evidence="3" type="ORF">FRUB_09551</name>
</gene>
<evidence type="ECO:0000313" key="4">
    <source>
        <dbReference type="Proteomes" id="UP000214646"/>
    </source>
</evidence>
<dbReference type="AlphaFoldDB" id="A0A225DC38"/>
<dbReference type="InterPro" id="IPR006073">
    <property type="entry name" value="GTP-bd"/>
</dbReference>
<dbReference type="GO" id="GO:0005525">
    <property type="term" value="F:GTP binding"/>
    <property type="evidence" value="ECO:0007669"/>
    <property type="project" value="InterPro"/>
</dbReference>
<dbReference type="EMBL" id="NIDE01000019">
    <property type="protein sequence ID" value="OWK34709.1"/>
    <property type="molecule type" value="Genomic_DNA"/>
</dbReference>
<dbReference type="RefSeq" id="WP_088259967.1">
    <property type="nucleotide sequence ID" value="NZ_NIDE01000019.1"/>
</dbReference>
<evidence type="ECO:0000256" key="1">
    <source>
        <dbReference type="SAM" id="MobiDB-lite"/>
    </source>
</evidence>
<feature type="domain" description="G" evidence="2">
    <location>
        <begin position="62"/>
        <end position="218"/>
    </location>
</feature>
<dbReference type="Proteomes" id="UP000214646">
    <property type="component" value="Unassembled WGS sequence"/>
</dbReference>
<evidence type="ECO:0000259" key="2">
    <source>
        <dbReference type="Pfam" id="PF01926"/>
    </source>
</evidence>
<feature type="region of interest" description="Disordered" evidence="1">
    <location>
        <begin position="596"/>
        <end position="623"/>
    </location>
</feature>
<dbReference type="InterPro" id="IPR027417">
    <property type="entry name" value="P-loop_NTPase"/>
</dbReference>
<keyword evidence="3" id="KW-0067">ATP-binding</keyword>
<sequence length="623" mass="67511">MDAHDHRAAVRQLADDLGWLEDHCRRQSDLAAHAAHLRMAAALTRNVVGPAIDGQPPRPLFIAVVGGAGAGKSTVSNLLAGSVVADANPQAGYTRHPTAYLPAALGVQWPSYLGFLGPLTRLSQTQPANLDEDVYQVKRVPAPDNGAADPLSDFVIWDCPDMTTWASTGYVSRLMEVVGLADVVVYVASDERYNDEVPTQFLHHVIRAGKAVVVCLTKVREADAAALTEHFRTEVLGRLPPVPGGGPQKIPCVTIPQLPADVRADPAGKAAPYRIQLLNQILVLCPDAASTRARTVRNAIKYLESAGAGLLEVARKDLAEVDAWRGAVAAGLTEFETRYRTEFLAGESFRRFDRTREQVLEMLELTGPGKYLSAGLSLLRVPYRYARDFFAKLVVRPAMPSQPEQVVCAAALAAWLDGLQAEALRRSSSHPVWKQITRGFDGGLKTEVQDRFLQIFRSFELKESDELDRAARAVPELLAKSPVLLAVIRLGVVALDLTAAGAVVWATWPPNWYLLLLVPLAVSLTRQCVELGVWQVVDAGRNRLRDHREALLAEHLAGPLAAWLNDWPTSGGSSVERLQLVLTRIPATIRDLATMAAQQAPAPTTPSSLSPSPQTPVPEVAAS</sequence>
<dbReference type="OrthoDB" id="207675at2"/>
<comment type="caution">
    <text evidence="3">The sequence shown here is derived from an EMBL/GenBank/DDBJ whole genome shotgun (WGS) entry which is preliminary data.</text>
</comment>
<accession>A0A225DC38</accession>
<evidence type="ECO:0000313" key="3">
    <source>
        <dbReference type="EMBL" id="OWK34709.1"/>
    </source>
</evidence>
<dbReference type="Pfam" id="PF01926">
    <property type="entry name" value="MMR_HSR1"/>
    <property type="match status" value="1"/>
</dbReference>